<feature type="non-terminal residue" evidence="1">
    <location>
        <position position="100"/>
    </location>
</feature>
<accession>W4KH54</accession>
<protein>
    <submittedName>
        <fullName evidence="1">Uncharacterized protein</fullName>
    </submittedName>
</protein>
<evidence type="ECO:0000313" key="1">
    <source>
        <dbReference type="EMBL" id="ETW85188.1"/>
    </source>
</evidence>
<dbReference type="InParanoid" id="W4KH54"/>
<dbReference type="HOGENOM" id="CLU_2365243_0_0_1"/>
<organism evidence="1 2">
    <name type="scientific">Heterobasidion irregulare (strain TC 32-1)</name>
    <dbReference type="NCBI Taxonomy" id="747525"/>
    <lineage>
        <taxon>Eukaryota</taxon>
        <taxon>Fungi</taxon>
        <taxon>Dikarya</taxon>
        <taxon>Basidiomycota</taxon>
        <taxon>Agaricomycotina</taxon>
        <taxon>Agaricomycetes</taxon>
        <taxon>Russulales</taxon>
        <taxon>Bondarzewiaceae</taxon>
        <taxon>Heterobasidion</taxon>
        <taxon>Heterobasidion annosum species complex</taxon>
    </lineage>
</organism>
<keyword evidence="2" id="KW-1185">Reference proteome</keyword>
<dbReference type="GeneID" id="20668609"/>
<name>W4KH54_HETIT</name>
<dbReference type="RefSeq" id="XP_009541720.1">
    <property type="nucleotide sequence ID" value="XM_009543425.1"/>
</dbReference>
<dbReference type="KEGG" id="hir:HETIRDRAFT_18154"/>
<evidence type="ECO:0000313" key="2">
    <source>
        <dbReference type="Proteomes" id="UP000030671"/>
    </source>
</evidence>
<dbReference type="AlphaFoldDB" id="W4KH54"/>
<feature type="non-terminal residue" evidence="1">
    <location>
        <position position="1"/>
    </location>
</feature>
<dbReference type="Proteomes" id="UP000030671">
    <property type="component" value="Unassembled WGS sequence"/>
</dbReference>
<gene>
    <name evidence="1" type="ORF">HETIRDRAFT_18154</name>
</gene>
<proteinExistence type="predicted"/>
<sequence length="100" mass="11341">DALSGRPDLKQGVKLDNKNQILLKSQLFVKSATGRGTVEMLDRQLMQELKNITAKDKEVMEVIEVIKASGPRTLSKGLQKWNLEDDLIWHRGKIYVPPND</sequence>
<dbReference type="EMBL" id="KI925455">
    <property type="protein sequence ID" value="ETW85188.1"/>
    <property type="molecule type" value="Genomic_DNA"/>
</dbReference>
<reference evidence="1 2" key="1">
    <citation type="journal article" date="2012" name="New Phytol.">
        <title>Insight into trade-off between wood decay and parasitism from the genome of a fungal forest pathogen.</title>
        <authorList>
            <person name="Olson A."/>
            <person name="Aerts A."/>
            <person name="Asiegbu F."/>
            <person name="Belbahri L."/>
            <person name="Bouzid O."/>
            <person name="Broberg A."/>
            <person name="Canback B."/>
            <person name="Coutinho P.M."/>
            <person name="Cullen D."/>
            <person name="Dalman K."/>
            <person name="Deflorio G."/>
            <person name="van Diepen L.T."/>
            <person name="Dunand C."/>
            <person name="Duplessis S."/>
            <person name="Durling M."/>
            <person name="Gonthier P."/>
            <person name="Grimwood J."/>
            <person name="Fossdal C.G."/>
            <person name="Hansson D."/>
            <person name="Henrissat B."/>
            <person name="Hietala A."/>
            <person name="Himmelstrand K."/>
            <person name="Hoffmeister D."/>
            <person name="Hogberg N."/>
            <person name="James T.Y."/>
            <person name="Karlsson M."/>
            <person name="Kohler A."/>
            <person name="Kues U."/>
            <person name="Lee Y.H."/>
            <person name="Lin Y.C."/>
            <person name="Lind M."/>
            <person name="Lindquist E."/>
            <person name="Lombard V."/>
            <person name="Lucas S."/>
            <person name="Lunden K."/>
            <person name="Morin E."/>
            <person name="Murat C."/>
            <person name="Park J."/>
            <person name="Raffaello T."/>
            <person name="Rouze P."/>
            <person name="Salamov A."/>
            <person name="Schmutz J."/>
            <person name="Solheim H."/>
            <person name="Stahlberg J."/>
            <person name="Velez H."/>
            <person name="de Vries R.P."/>
            <person name="Wiebenga A."/>
            <person name="Woodward S."/>
            <person name="Yakovlev I."/>
            <person name="Garbelotto M."/>
            <person name="Martin F."/>
            <person name="Grigoriev I.V."/>
            <person name="Stenlid J."/>
        </authorList>
    </citation>
    <scope>NUCLEOTIDE SEQUENCE [LARGE SCALE GENOMIC DNA]</scope>
    <source>
        <strain evidence="1 2">TC 32-1</strain>
    </source>
</reference>